<dbReference type="AlphaFoldDB" id="A0AA89BZY1"/>
<comment type="similarity">
    <text evidence="5">Belongs to the ligand-gated ion channel (TC 1.A.9) family.</text>
</comment>
<dbReference type="EMBL" id="VSWD01000007">
    <property type="protein sequence ID" value="KAK3096972.1"/>
    <property type="molecule type" value="Genomic_DNA"/>
</dbReference>
<keyword evidence="5" id="KW-0406">Ion transport</keyword>
<dbReference type="InterPro" id="IPR006201">
    <property type="entry name" value="Neur_channel"/>
</dbReference>
<name>A0AA89BZY1_PINIB</name>
<dbReference type="InterPro" id="IPR036719">
    <property type="entry name" value="Neuro-gated_channel_TM_sf"/>
</dbReference>
<feature type="transmembrane region" description="Helical" evidence="5">
    <location>
        <begin position="232"/>
        <end position="256"/>
    </location>
</feature>
<feature type="signal peptide" evidence="5">
    <location>
        <begin position="1"/>
        <end position="19"/>
    </location>
</feature>
<feature type="transmembrane region" description="Helical" evidence="5">
    <location>
        <begin position="394"/>
        <end position="412"/>
    </location>
</feature>
<evidence type="ECO:0000313" key="9">
    <source>
        <dbReference type="Proteomes" id="UP001186944"/>
    </source>
</evidence>
<comment type="caution">
    <text evidence="8">The sequence shown here is derived from an EMBL/GenBank/DDBJ whole genome shotgun (WGS) entry which is preliminary data.</text>
</comment>
<dbReference type="InterPro" id="IPR006202">
    <property type="entry name" value="Neur_chan_lig-bd"/>
</dbReference>
<evidence type="ECO:0000256" key="1">
    <source>
        <dbReference type="ARBA" id="ARBA00004141"/>
    </source>
</evidence>
<keyword evidence="5" id="KW-0407">Ion channel</keyword>
<feature type="transmembrane region" description="Helical" evidence="5">
    <location>
        <begin position="263"/>
        <end position="280"/>
    </location>
</feature>
<dbReference type="PROSITE" id="PS00236">
    <property type="entry name" value="NEUROTR_ION_CHANNEL"/>
    <property type="match status" value="1"/>
</dbReference>
<evidence type="ECO:0000256" key="5">
    <source>
        <dbReference type="RuleBase" id="RU000687"/>
    </source>
</evidence>
<keyword evidence="2 5" id="KW-0812">Transmembrane</keyword>
<dbReference type="SUPFAM" id="SSF90112">
    <property type="entry name" value="Neurotransmitter-gated ion-channel transmembrane pore"/>
    <property type="match status" value="1"/>
</dbReference>
<dbReference type="Gene3D" id="2.70.170.10">
    <property type="entry name" value="Neurotransmitter-gated ion-channel ligand-binding domain"/>
    <property type="match status" value="1"/>
</dbReference>
<dbReference type="InterPro" id="IPR006029">
    <property type="entry name" value="Neurotrans-gated_channel_TM"/>
</dbReference>
<feature type="domain" description="Neurotransmitter-gated ion-channel transmembrane" evidence="7">
    <location>
        <begin position="237"/>
        <end position="323"/>
    </location>
</feature>
<dbReference type="Gene3D" id="1.20.58.390">
    <property type="entry name" value="Neurotransmitter-gated ion-channel transmembrane domain"/>
    <property type="match status" value="1"/>
</dbReference>
<protein>
    <submittedName>
        <fullName evidence="8">Uncharacterized protein</fullName>
    </submittedName>
</protein>
<keyword evidence="3 5" id="KW-1133">Transmembrane helix</keyword>
<dbReference type="GO" id="GO:0004888">
    <property type="term" value="F:transmembrane signaling receptor activity"/>
    <property type="evidence" value="ECO:0007669"/>
    <property type="project" value="InterPro"/>
</dbReference>
<keyword evidence="5" id="KW-0813">Transport</keyword>
<keyword evidence="9" id="KW-1185">Reference proteome</keyword>
<dbReference type="SUPFAM" id="SSF63712">
    <property type="entry name" value="Nicotinic receptor ligand binding domain-like"/>
    <property type="match status" value="1"/>
</dbReference>
<evidence type="ECO:0000256" key="3">
    <source>
        <dbReference type="ARBA" id="ARBA00022989"/>
    </source>
</evidence>
<dbReference type="InterPro" id="IPR038050">
    <property type="entry name" value="Neuro_actylchol_rec"/>
</dbReference>
<evidence type="ECO:0000256" key="2">
    <source>
        <dbReference type="ARBA" id="ARBA00022692"/>
    </source>
</evidence>
<evidence type="ECO:0000259" key="7">
    <source>
        <dbReference type="Pfam" id="PF02932"/>
    </source>
</evidence>
<evidence type="ECO:0000313" key="8">
    <source>
        <dbReference type="EMBL" id="KAK3096972.1"/>
    </source>
</evidence>
<keyword evidence="5" id="KW-0732">Signal</keyword>
<dbReference type="Proteomes" id="UP001186944">
    <property type="component" value="Unassembled WGS sequence"/>
</dbReference>
<dbReference type="Pfam" id="PF02931">
    <property type="entry name" value="Neur_chan_LBD"/>
    <property type="match status" value="1"/>
</dbReference>
<accession>A0AA89BZY1</accession>
<dbReference type="PANTHER" id="PTHR18945">
    <property type="entry name" value="NEUROTRANSMITTER GATED ION CHANNEL"/>
    <property type="match status" value="1"/>
</dbReference>
<dbReference type="Pfam" id="PF02932">
    <property type="entry name" value="Neur_chan_memb"/>
    <property type="match status" value="1"/>
</dbReference>
<feature type="chain" id="PRO_5041517488" evidence="5">
    <location>
        <begin position="20"/>
        <end position="416"/>
    </location>
</feature>
<evidence type="ECO:0000259" key="6">
    <source>
        <dbReference type="Pfam" id="PF02931"/>
    </source>
</evidence>
<comment type="subcellular location">
    <subcellularLocation>
        <location evidence="1">Membrane</location>
        <topology evidence="1">Multi-pass membrane protein</topology>
    </subcellularLocation>
</comment>
<dbReference type="InterPro" id="IPR018000">
    <property type="entry name" value="Neurotransmitter_ion_chnl_CS"/>
</dbReference>
<dbReference type="GO" id="GO:0016020">
    <property type="term" value="C:membrane"/>
    <property type="evidence" value="ECO:0007669"/>
    <property type="project" value="UniProtKB-SubCell"/>
</dbReference>
<dbReference type="GO" id="GO:0005230">
    <property type="term" value="F:extracellular ligand-gated monoatomic ion channel activity"/>
    <property type="evidence" value="ECO:0007669"/>
    <property type="project" value="InterPro"/>
</dbReference>
<dbReference type="CDD" id="cd19051">
    <property type="entry name" value="LGIC_TM_cation"/>
    <property type="match status" value="1"/>
</dbReference>
<dbReference type="InterPro" id="IPR036734">
    <property type="entry name" value="Neur_chan_lig-bd_sf"/>
</dbReference>
<gene>
    <name evidence="8" type="ORF">FSP39_005286</name>
</gene>
<reference evidence="8" key="1">
    <citation type="submission" date="2019-08" db="EMBL/GenBank/DDBJ databases">
        <title>The improved chromosome-level genome for the pearl oyster Pinctada fucata martensii using PacBio sequencing and Hi-C.</title>
        <authorList>
            <person name="Zheng Z."/>
        </authorList>
    </citation>
    <scope>NUCLEOTIDE SEQUENCE</scope>
    <source>
        <strain evidence="8">ZZ-2019</strain>
        <tissue evidence="8">Adductor muscle</tissue>
    </source>
</reference>
<dbReference type="FunFam" id="2.70.170.10:FF:000028">
    <property type="entry name" value="AcetylCholine Receptor"/>
    <property type="match status" value="1"/>
</dbReference>
<dbReference type="PRINTS" id="PR00252">
    <property type="entry name" value="NRIONCHANNEL"/>
</dbReference>
<evidence type="ECO:0000256" key="4">
    <source>
        <dbReference type="ARBA" id="ARBA00023136"/>
    </source>
</evidence>
<sequence length="416" mass="47658">MMLTEYLLVLFLFSIFSEGTNNKELELHKMFEEKLQAPGFNFVRPVDDYKTPIQVNVTLWLISINAIDERSQVFQATVWFEMSWMDRNMSWSESDFNEVGYIILPSKRVWTPDICIMNELTNNKCINADDNLAILSYGKIEWWKFRDLKLTCSIDIVKYPFDKQTCSVNIGTWHSGDNAVRLTTTREIALQSYQKNSVWNLINTSSKYVTSVYSSDFTEIHFQIGVSRKSGFFVYNVILPVLLLSILTIFCFFLPIQSGEKSSFAITVFLSMAVFMSMIIDSLPKQSHGNFRLGSYLTVQLIMSCITIVMEIFVINLFYGKTNDKIAKFLIAIFLCGNEGKYGNTDGNENQIDDNIRPISSKDYDIDRVSIKKPLGSEISTVDREVAAQRLENICCIAVSLTNIVSFMVYMIDVNV</sequence>
<dbReference type="CDD" id="cd18989">
    <property type="entry name" value="LGIC_ECD_cation"/>
    <property type="match status" value="1"/>
</dbReference>
<keyword evidence="4 5" id="KW-0472">Membrane</keyword>
<feature type="domain" description="Neurotransmitter-gated ion-channel ligand-binding" evidence="6">
    <location>
        <begin position="42"/>
        <end position="229"/>
    </location>
</feature>
<feature type="transmembrane region" description="Helical" evidence="5">
    <location>
        <begin position="300"/>
        <end position="319"/>
    </location>
</feature>
<proteinExistence type="inferred from homology"/>
<organism evidence="8 9">
    <name type="scientific">Pinctada imbricata</name>
    <name type="common">Atlantic pearl-oyster</name>
    <name type="synonym">Pinctada martensii</name>
    <dbReference type="NCBI Taxonomy" id="66713"/>
    <lineage>
        <taxon>Eukaryota</taxon>
        <taxon>Metazoa</taxon>
        <taxon>Spiralia</taxon>
        <taxon>Lophotrochozoa</taxon>
        <taxon>Mollusca</taxon>
        <taxon>Bivalvia</taxon>
        <taxon>Autobranchia</taxon>
        <taxon>Pteriomorphia</taxon>
        <taxon>Pterioida</taxon>
        <taxon>Pterioidea</taxon>
        <taxon>Pteriidae</taxon>
        <taxon>Pinctada</taxon>
    </lineage>
</organism>